<organism evidence="1 2">
    <name type="scientific">Camellia lanceoleosa</name>
    <dbReference type="NCBI Taxonomy" id="1840588"/>
    <lineage>
        <taxon>Eukaryota</taxon>
        <taxon>Viridiplantae</taxon>
        <taxon>Streptophyta</taxon>
        <taxon>Embryophyta</taxon>
        <taxon>Tracheophyta</taxon>
        <taxon>Spermatophyta</taxon>
        <taxon>Magnoliopsida</taxon>
        <taxon>eudicotyledons</taxon>
        <taxon>Gunneridae</taxon>
        <taxon>Pentapetalae</taxon>
        <taxon>asterids</taxon>
        <taxon>Ericales</taxon>
        <taxon>Theaceae</taxon>
        <taxon>Camellia</taxon>
    </lineage>
</organism>
<reference evidence="1 2" key="1">
    <citation type="journal article" date="2022" name="Plant J.">
        <title>Chromosome-level genome of Camellia lanceoleosa provides a valuable resource for understanding genome evolution and self-incompatibility.</title>
        <authorList>
            <person name="Gong W."/>
            <person name="Xiao S."/>
            <person name="Wang L."/>
            <person name="Liao Z."/>
            <person name="Chang Y."/>
            <person name="Mo W."/>
            <person name="Hu G."/>
            <person name="Li W."/>
            <person name="Zhao G."/>
            <person name="Zhu H."/>
            <person name="Hu X."/>
            <person name="Ji K."/>
            <person name="Xiang X."/>
            <person name="Song Q."/>
            <person name="Yuan D."/>
            <person name="Jin S."/>
            <person name="Zhang L."/>
        </authorList>
    </citation>
    <scope>NUCLEOTIDE SEQUENCE [LARGE SCALE GENOMIC DNA]</scope>
    <source>
        <strain evidence="1">SQ_2022a</strain>
    </source>
</reference>
<sequence>MEDTQLEEGEACYYKDDTSVDPDIALSCLDEKLHSVLGHFQKDFEGGVSAENLGAKFGGYGSFLPTYQRSLSVRPQSKTPQRVQNFSSPRSHDVLPIERPPSFFVSHNFFSMTSFPVPGGLLLSSLHESLLCLARNEKLSQNSKPVAAIKSKSMLLR</sequence>
<gene>
    <name evidence="1" type="ORF">LOK49_LG08G00232</name>
</gene>
<keyword evidence="2" id="KW-1185">Reference proteome</keyword>
<evidence type="ECO:0000313" key="2">
    <source>
        <dbReference type="Proteomes" id="UP001060215"/>
    </source>
</evidence>
<accession>A0ACC0GSX9</accession>
<dbReference type="EMBL" id="CM045766">
    <property type="protein sequence ID" value="KAI8003728.1"/>
    <property type="molecule type" value="Genomic_DNA"/>
</dbReference>
<protein>
    <submittedName>
        <fullName evidence="1">Uncharacterized protein</fullName>
    </submittedName>
</protein>
<proteinExistence type="predicted"/>
<evidence type="ECO:0000313" key="1">
    <source>
        <dbReference type="EMBL" id="KAI8003728.1"/>
    </source>
</evidence>
<comment type="caution">
    <text evidence="1">The sequence shown here is derived from an EMBL/GenBank/DDBJ whole genome shotgun (WGS) entry which is preliminary data.</text>
</comment>
<dbReference type="Proteomes" id="UP001060215">
    <property type="component" value="Chromosome 9"/>
</dbReference>
<name>A0ACC0GSX9_9ERIC</name>